<dbReference type="GO" id="GO:0016301">
    <property type="term" value="F:kinase activity"/>
    <property type="evidence" value="ECO:0007669"/>
    <property type="project" value="UniProtKB-KW"/>
</dbReference>
<dbReference type="Proteomes" id="UP000677305">
    <property type="component" value="Chromosome"/>
</dbReference>
<dbReference type="SUPFAM" id="SSF53613">
    <property type="entry name" value="Ribokinase-like"/>
    <property type="match status" value="1"/>
</dbReference>
<protein>
    <submittedName>
        <fullName evidence="7">Carbohydrate kinase</fullName>
    </submittedName>
</protein>
<dbReference type="Gene3D" id="3.40.1190.20">
    <property type="match status" value="1"/>
</dbReference>
<dbReference type="Pfam" id="PF00294">
    <property type="entry name" value="PfkB"/>
    <property type="match status" value="1"/>
</dbReference>
<dbReference type="KEGG" id="vgu:HYG85_03110"/>
<evidence type="ECO:0000313" key="8">
    <source>
        <dbReference type="Proteomes" id="UP000677305"/>
    </source>
</evidence>
<dbReference type="RefSeq" id="WP_212692241.1">
    <property type="nucleotide sequence ID" value="NZ_CP058561.1"/>
</dbReference>
<keyword evidence="5" id="KW-0067">ATP-binding</keyword>
<evidence type="ECO:0000256" key="1">
    <source>
        <dbReference type="ARBA" id="ARBA00010688"/>
    </source>
</evidence>
<dbReference type="PROSITE" id="PS00584">
    <property type="entry name" value="PFKB_KINASES_2"/>
    <property type="match status" value="1"/>
</dbReference>
<dbReference type="PANTHER" id="PTHR43085:SF1">
    <property type="entry name" value="PSEUDOURIDINE KINASE-RELATED"/>
    <property type="match status" value="1"/>
</dbReference>
<dbReference type="AlphaFoldDB" id="A0A8J8SB41"/>
<dbReference type="EMBL" id="CP058561">
    <property type="protein sequence ID" value="QUH27956.1"/>
    <property type="molecule type" value="Genomic_DNA"/>
</dbReference>
<evidence type="ECO:0000259" key="6">
    <source>
        <dbReference type="Pfam" id="PF00294"/>
    </source>
</evidence>
<evidence type="ECO:0000256" key="2">
    <source>
        <dbReference type="ARBA" id="ARBA00022679"/>
    </source>
</evidence>
<evidence type="ECO:0000256" key="3">
    <source>
        <dbReference type="ARBA" id="ARBA00022741"/>
    </source>
</evidence>
<evidence type="ECO:0000313" key="7">
    <source>
        <dbReference type="EMBL" id="QUH27956.1"/>
    </source>
</evidence>
<dbReference type="GO" id="GO:0005524">
    <property type="term" value="F:ATP binding"/>
    <property type="evidence" value="ECO:0007669"/>
    <property type="project" value="UniProtKB-KW"/>
</dbReference>
<organism evidence="7 8">
    <name type="scientific">Vallitalea guaymasensis</name>
    <dbReference type="NCBI Taxonomy" id="1185412"/>
    <lineage>
        <taxon>Bacteria</taxon>
        <taxon>Bacillati</taxon>
        <taxon>Bacillota</taxon>
        <taxon>Clostridia</taxon>
        <taxon>Lachnospirales</taxon>
        <taxon>Vallitaleaceae</taxon>
        <taxon>Vallitalea</taxon>
    </lineage>
</organism>
<reference evidence="7 8" key="1">
    <citation type="submission" date="2020-07" db="EMBL/GenBank/DDBJ databases">
        <title>Vallitalea guaymasensis genome.</title>
        <authorList>
            <person name="Postec A."/>
        </authorList>
    </citation>
    <scope>NUCLEOTIDE SEQUENCE [LARGE SCALE GENOMIC DNA]</scope>
    <source>
        <strain evidence="7 8">Ra1766G1</strain>
    </source>
</reference>
<sequence length="320" mass="35713">MYDIIALGELLIDFTPIGKSDRGNNVFEQNPGGAPANLLAYLSKLHTKTAFIGKVGNDSFGEFLKNTLKEKGIDTIGIKVDKDINTTLAFVHIDETGDRSFSFYRKPGADINLSIEELDYDLIKNTKIFHFGSLSFTDSPIRETTLKALEIAKDNGVFITYDPNLRTNLWNDLDEAKAMIIKGLEYASVVKVSEEELEFITNEKDIKTASTKLMREFSNIKMLCISLGSEGSIIKTDKYYEFVKAYKVQAIDTTGAGDTFFGGIIYKLIEINMRIEELSKEDIIDMLAFANAGAAIVTTRYGSISIMPSEEEISEFRGLF</sequence>
<accession>A0A8J8SB41</accession>
<feature type="domain" description="Carbohydrate kinase PfkB" evidence="6">
    <location>
        <begin position="3"/>
        <end position="308"/>
    </location>
</feature>
<keyword evidence="8" id="KW-1185">Reference proteome</keyword>
<dbReference type="InterPro" id="IPR011611">
    <property type="entry name" value="PfkB_dom"/>
</dbReference>
<dbReference type="InterPro" id="IPR050306">
    <property type="entry name" value="PfkB_Carbo_kinase"/>
</dbReference>
<dbReference type="CDD" id="cd01167">
    <property type="entry name" value="bac_FRK"/>
    <property type="match status" value="1"/>
</dbReference>
<gene>
    <name evidence="7" type="ORF">HYG85_03110</name>
</gene>
<dbReference type="InterPro" id="IPR029056">
    <property type="entry name" value="Ribokinase-like"/>
</dbReference>
<evidence type="ECO:0000256" key="5">
    <source>
        <dbReference type="ARBA" id="ARBA00022840"/>
    </source>
</evidence>
<dbReference type="PANTHER" id="PTHR43085">
    <property type="entry name" value="HEXOKINASE FAMILY MEMBER"/>
    <property type="match status" value="1"/>
</dbReference>
<comment type="similarity">
    <text evidence="1">Belongs to the carbohydrate kinase PfkB family.</text>
</comment>
<proteinExistence type="inferred from homology"/>
<name>A0A8J8SB41_9FIRM</name>
<keyword evidence="2" id="KW-0808">Transferase</keyword>
<keyword evidence="3" id="KW-0547">Nucleotide-binding</keyword>
<evidence type="ECO:0000256" key="4">
    <source>
        <dbReference type="ARBA" id="ARBA00022777"/>
    </source>
</evidence>
<dbReference type="InterPro" id="IPR002173">
    <property type="entry name" value="Carboh/pur_kinase_PfkB_CS"/>
</dbReference>
<keyword evidence="4 7" id="KW-0418">Kinase</keyword>